<organism evidence="4 5">
    <name type="scientific">Leucobacter rhizosphaerae</name>
    <dbReference type="NCBI Taxonomy" id="2932245"/>
    <lineage>
        <taxon>Bacteria</taxon>
        <taxon>Bacillati</taxon>
        <taxon>Actinomycetota</taxon>
        <taxon>Actinomycetes</taxon>
        <taxon>Micrococcales</taxon>
        <taxon>Microbacteriaceae</taxon>
        <taxon>Leucobacter</taxon>
    </lineage>
</organism>
<dbReference type="EMBL" id="CP095043">
    <property type="protein sequence ID" value="UOQ59568.1"/>
    <property type="molecule type" value="Genomic_DNA"/>
</dbReference>
<dbReference type="Pfam" id="PF02771">
    <property type="entry name" value="Acyl-CoA_dh_N"/>
    <property type="match status" value="1"/>
</dbReference>
<dbReference type="PANTHER" id="PTHR43884:SF12">
    <property type="entry name" value="ISOVALERYL-COA DEHYDROGENASE, MITOCHONDRIAL-RELATED"/>
    <property type="match status" value="1"/>
</dbReference>
<dbReference type="SUPFAM" id="SSF56645">
    <property type="entry name" value="Acyl-CoA dehydrogenase NM domain-like"/>
    <property type="match status" value="1"/>
</dbReference>
<dbReference type="InterPro" id="IPR013786">
    <property type="entry name" value="AcylCoA_DH/ox_N"/>
</dbReference>
<dbReference type="InterPro" id="IPR036250">
    <property type="entry name" value="AcylCo_DH-like_C"/>
</dbReference>
<evidence type="ECO:0000313" key="5">
    <source>
        <dbReference type="Proteomes" id="UP000831775"/>
    </source>
</evidence>
<gene>
    <name evidence="4" type="ORF">MUN76_10955</name>
</gene>
<dbReference type="InterPro" id="IPR009100">
    <property type="entry name" value="AcylCoA_DH/oxidase_NM_dom_sf"/>
</dbReference>
<dbReference type="InterPro" id="IPR013107">
    <property type="entry name" value="Acyl-CoA_DH_C"/>
</dbReference>
<dbReference type="Gene3D" id="1.10.540.10">
    <property type="entry name" value="Acyl-CoA dehydrogenase/oxidase, N-terminal domain"/>
    <property type="match status" value="1"/>
</dbReference>
<feature type="domain" description="Acyl-CoA dehydrogenase/oxidase N-terminal" evidence="2">
    <location>
        <begin position="25"/>
        <end position="90"/>
    </location>
</feature>
<dbReference type="Proteomes" id="UP000831775">
    <property type="component" value="Chromosome"/>
</dbReference>
<dbReference type="SUPFAM" id="SSF47203">
    <property type="entry name" value="Acyl-CoA dehydrogenase C-terminal domain-like"/>
    <property type="match status" value="1"/>
</dbReference>
<dbReference type="InterPro" id="IPR046373">
    <property type="entry name" value="Acyl-CoA_Oxase/DH_mid-dom_sf"/>
</dbReference>
<reference evidence="4 5" key="1">
    <citation type="submission" date="2022-04" db="EMBL/GenBank/DDBJ databases">
        <title>Leucobacter sp. isolated from rhizosphere of onion.</title>
        <authorList>
            <person name="Won M."/>
            <person name="Lee C.-M."/>
            <person name="Woen H.-Y."/>
            <person name="Kwon S.-W."/>
        </authorList>
    </citation>
    <scope>NUCLEOTIDE SEQUENCE [LARGE SCALE GENOMIC DNA]</scope>
    <source>
        <strain evidence="4 5">H25R-14</strain>
    </source>
</reference>
<evidence type="ECO:0000256" key="1">
    <source>
        <dbReference type="ARBA" id="ARBA00023002"/>
    </source>
</evidence>
<dbReference type="Gene3D" id="1.20.140.10">
    <property type="entry name" value="Butyryl-CoA Dehydrogenase, subunit A, domain 3"/>
    <property type="match status" value="1"/>
</dbReference>
<protein>
    <submittedName>
        <fullName evidence="4">Acyl-CoA dehydrogenase family protein</fullName>
    </submittedName>
</protein>
<dbReference type="Pfam" id="PF08028">
    <property type="entry name" value="Acyl-CoA_dh_2"/>
    <property type="match status" value="1"/>
</dbReference>
<feature type="domain" description="Acyl-CoA dehydrogenase C-terminal" evidence="3">
    <location>
        <begin position="234"/>
        <end position="366"/>
    </location>
</feature>
<accession>A0ABY4FTD5</accession>
<evidence type="ECO:0000259" key="3">
    <source>
        <dbReference type="Pfam" id="PF08028"/>
    </source>
</evidence>
<dbReference type="PIRSF" id="PIRSF016578">
    <property type="entry name" value="HsaA"/>
    <property type="match status" value="1"/>
</dbReference>
<sequence length="409" mass="45929">MSVEPLDRPRLIESVRPLEPMILAAEATIEDERRMPAEITDALYETGMYRAFLPAELGGLDVHPLEWLEAVEELSRMNGSVGWLCMLHTGSTWAQPEAMREILKTERWITAGNVGRASGIARKVEGGYMVTGKWPFCSGSPEATYLYGRSVLHGEDGEPLTSPRDGLPYYISGYIPAKDVQVHNNWNGLGLRGTGSGDITVEEVFMPREMVNESGIWTHHYASPLMRANFNLAAHAAHALGLAVAALEEFKKTTLMRARRGSFRQARLGKEQTNYIAVGKADAKIRSARLFMQDVIARAYENAKTQTHIDYELRVLMHEVNVHVVSEARQVVELMFKEIGAVGTVKGLRMERIFRDMMTASQHAIVIESSYDRAGQYWLTKDQEEGPILDVEFGYVRPPHPQNSHLFDK</sequence>
<proteinExistence type="predicted"/>
<dbReference type="InterPro" id="IPR037069">
    <property type="entry name" value="AcylCoA_DH/ox_N_sf"/>
</dbReference>
<keyword evidence="5" id="KW-1185">Reference proteome</keyword>
<name>A0ABY4FTD5_9MICO</name>
<keyword evidence="1" id="KW-0560">Oxidoreductase</keyword>
<dbReference type="PANTHER" id="PTHR43884">
    <property type="entry name" value="ACYL-COA DEHYDROGENASE"/>
    <property type="match status" value="1"/>
</dbReference>
<evidence type="ECO:0000313" key="4">
    <source>
        <dbReference type="EMBL" id="UOQ59568.1"/>
    </source>
</evidence>
<dbReference type="RefSeq" id="WP_244684634.1">
    <property type="nucleotide sequence ID" value="NZ_CP095043.1"/>
</dbReference>
<evidence type="ECO:0000259" key="2">
    <source>
        <dbReference type="Pfam" id="PF02771"/>
    </source>
</evidence>
<dbReference type="Gene3D" id="2.40.110.10">
    <property type="entry name" value="Butyryl-CoA Dehydrogenase, subunit A, domain 2"/>
    <property type="match status" value="1"/>
</dbReference>